<dbReference type="PANTHER" id="PTHR22928:SF3">
    <property type="entry name" value="TELOMERE-ASSOCIATED PROTEIN RIF1"/>
    <property type="match status" value="1"/>
</dbReference>
<organism evidence="9 10">
    <name type="scientific">Saprolegnia parasitica (strain CBS 223.65)</name>
    <dbReference type="NCBI Taxonomy" id="695850"/>
    <lineage>
        <taxon>Eukaryota</taxon>
        <taxon>Sar</taxon>
        <taxon>Stramenopiles</taxon>
        <taxon>Oomycota</taxon>
        <taxon>Saprolegniomycetes</taxon>
        <taxon>Saprolegniales</taxon>
        <taxon>Saprolegniaceae</taxon>
        <taxon>Saprolegnia</taxon>
    </lineage>
</organism>
<dbReference type="OrthoDB" id="5399929at2759"/>
<dbReference type="Proteomes" id="UP000030745">
    <property type="component" value="Unassembled WGS sequence"/>
</dbReference>
<dbReference type="GO" id="GO:0005634">
    <property type="term" value="C:nucleus"/>
    <property type="evidence" value="ECO:0007669"/>
    <property type="project" value="UniProtKB-SubCell"/>
</dbReference>
<evidence type="ECO:0000256" key="3">
    <source>
        <dbReference type="ARBA" id="ARBA00022454"/>
    </source>
</evidence>
<dbReference type="GeneID" id="24133994"/>
<evidence type="ECO:0000256" key="2">
    <source>
        <dbReference type="ARBA" id="ARBA00004574"/>
    </source>
</evidence>
<evidence type="ECO:0000313" key="10">
    <source>
        <dbReference type="Proteomes" id="UP000030745"/>
    </source>
</evidence>
<proteinExistence type="predicted"/>
<evidence type="ECO:0000256" key="5">
    <source>
        <dbReference type="ARBA" id="ARBA00023242"/>
    </source>
</evidence>
<feature type="region of interest" description="Disordered" evidence="7">
    <location>
        <begin position="1"/>
        <end position="20"/>
    </location>
</feature>
<dbReference type="CDD" id="cd14267">
    <property type="entry name" value="Rif1_CTD_C-II_like"/>
    <property type="match status" value="1"/>
</dbReference>
<dbReference type="InterPro" id="IPR016024">
    <property type="entry name" value="ARM-type_fold"/>
</dbReference>
<feature type="compositionally biased region" description="Polar residues" evidence="7">
    <location>
        <begin position="1"/>
        <end position="13"/>
    </location>
</feature>
<keyword evidence="3" id="KW-0158">Chromosome</keyword>
<keyword evidence="5" id="KW-0539">Nucleus</keyword>
<dbReference type="EMBL" id="KK583261">
    <property type="protein sequence ID" value="KDO22855.1"/>
    <property type="molecule type" value="Genomic_DNA"/>
</dbReference>
<dbReference type="VEuPathDB" id="FungiDB:SPRG_11992"/>
<feature type="domain" description="Telomere-associated protein Rif1 N-terminal" evidence="8">
    <location>
        <begin position="21"/>
        <end position="347"/>
    </location>
</feature>
<evidence type="ECO:0000256" key="4">
    <source>
        <dbReference type="ARBA" id="ARBA00022895"/>
    </source>
</evidence>
<dbReference type="Pfam" id="PF12231">
    <property type="entry name" value="Rif1_N"/>
    <property type="match status" value="1"/>
</dbReference>
<dbReference type="GO" id="GO:0000781">
    <property type="term" value="C:chromosome, telomeric region"/>
    <property type="evidence" value="ECO:0007669"/>
    <property type="project" value="UniProtKB-SubCell"/>
</dbReference>
<name>A0A067C160_SAPPC</name>
<keyword evidence="10" id="KW-1185">Reference proteome</keyword>
<dbReference type="AlphaFoldDB" id="A0A067C160"/>
<keyword evidence="4" id="KW-0779">Telomere</keyword>
<evidence type="ECO:0000313" key="9">
    <source>
        <dbReference type="EMBL" id="KDO22855.1"/>
    </source>
</evidence>
<reference evidence="9 10" key="1">
    <citation type="journal article" date="2013" name="PLoS Genet.">
        <title>Distinctive expansion of potential virulence genes in the genome of the oomycete fish pathogen Saprolegnia parasitica.</title>
        <authorList>
            <person name="Jiang R.H."/>
            <person name="de Bruijn I."/>
            <person name="Haas B.J."/>
            <person name="Belmonte R."/>
            <person name="Lobach L."/>
            <person name="Christie J."/>
            <person name="van den Ackerveken G."/>
            <person name="Bottin A."/>
            <person name="Bulone V."/>
            <person name="Diaz-Moreno S.M."/>
            <person name="Dumas B."/>
            <person name="Fan L."/>
            <person name="Gaulin E."/>
            <person name="Govers F."/>
            <person name="Grenville-Briggs L.J."/>
            <person name="Horner N.R."/>
            <person name="Levin J.Z."/>
            <person name="Mammella M."/>
            <person name="Meijer H.J."/>
            <person name="Morris P."/>
            <person name="Nusbaum C."/>
            <person name="Oome S."/>
            <person name="Phillips A.J."/>
            <person name="van Rooyen D."/>
            <person name="Rzeszutek E."/>
            <person name="Saraiva M."/>
            <person name="Secombes C.J."/>
            <person name="Seidl M.F."/>
            <person name="Snel B."/>
            <person name="Stassen J.H."/>
            <person name="Sykes S."/>
            <person name="Tripathy S."/>
            <person name="van den Berg H."/>
            <person name="Vega-Arreguin J.C."/>
            <person name="Wawra S."/>
            <person name="Young S.K."/>
            <person name="Zeng Q."/>
            <person name="Dieguez-Uribeondo J."/>
            <person name="Russ C."/>
            <person name="Tyler B.M."/>
            <person name="van West P."/>
        </authorList>
    </citation>
    <scope>NUCLEOTIDE SEQUENCE [LARGE SCALE GENOMIC DNA]</scope>
    <source>
        <strain evidence="9 10">CBS 223.65</strain>
    </source>
</reference>
<keyword evidence="6" id="KW-0131">Cell cycle</keyword>
<evidence type="ECO:0000256" key="1">
    <source>
        <dbReference type="ARBA" id="ARBA00004123"/>
    </source>
</evidence>
<dbReference type="KEGG" id="spar:SPRG_11992"/>
<dbReference type="RefSeq" id="XP_012206412.1">
    <property type="nucleotide sequence ID" value="XM_012351022.1"/>
</dbReference>
<dbReference type="GO" id="GO:0000723">
    <property type="term" value="P:telomere maintenance"/>
    <property type="evidence" value="ECO:0007669"/>
    <property type="project" value="TreeGrafter"/>
</dbReference>
<sequence>MATTAWSEVTTRLATRRQGRSSDDAHVSAYLQLNELLEAPDTPARLDAVTAALPSLLATFEHDLAAEADDNITPLVLRTLAYFLYHEHAVAHMPSTTATRLLQHLFRLLANTTDQTTYLLILWTLTKQRLDEATHAIVPRLVEALCQATINTFQSRKVQLYALQGLHETLLKHSTPMLACAHKWCHVVAKCLASSELATRDAARKFLQTLCHRAPLPEIVRDAVAAAVRLHGEPMVHAHVTHRRMLEAVHVWGILVVLLRETLLSDSALLDSILTVPDATLRDHDATVRLLSYQHWRAVVHLFPPKWSFRRPVVLLMLQPLHACFESETYETVLDAAMDTWMYIVSHAVADLGAFCSHGAYDAVRTLWIRWYDESVTKVVVGLHQRHRLRQVRQATAFVTALWRLVHDDDDDETRKSDLLVSSATAPGSSASCSVASTPALLCVGDRQLRALLPTSGTIAPLILFSDVLTCVAQFMGLDTDSRETGERIWAGFTRRLLDALATVAAASDAKQHKVYCKIAWGVVAFVLGAPNSPSVPWMQRLRLTSIVFASANDAMTSMLRTMPVSVQTTLAAIDKRLRDQCATDLDWLLSLHPAGGDRVAVLWLAECFLQLRDLPDALDLALETASVLTSVAPWLAPATTVFPRISRAVSVANIHGMWTVASHDVISVDSSSAPEASPSPCMLPPVPTPVYRKLDFEDEVGKNVLPGAPPTEASATHAIRPASTSPLASSKEPIASIFQHFPQSFRQLIAFYNIKTVGDLASMPEAQVRTFPMKDPVATVARALDEFDNRAARVNTLANKSPLRKRKACSTPPRSLTPHRRMQLDMLREVVTPVQLRFESPKAKVAERVTFHLAATDGRLQLARPGEDSQVLHDLPTDVPAQPAACKDDESDRASVYSSKLLSHLDRCGVYVDKIHTRVTNDDLPSPALLGDLEAAHGAITKLSGRLHTAAKVIAAKHGHPASVDSWATMASSSL</sequence>
<evidence type="ECO:0000259" key="8">
    <source>
        <dbReference type="Pfam" id="PF12231"/>
    </source>
</evidence>
<dbReference type="InterPro" id="IPR022031">
    <property type="entry name" value="Rif1_N"/>
</dbReference>
<evidence type="ECO:0000256" key="6">
    <source>
        <dbReference type="ARBA" id="ARBA00023306"/>
    </source>
</evidence>
<dbReference type="SUPFAM" id="SSF48371">
    <property type="entry name" value="ARM repeat"/>
    <property type="match status" value="1"/>
</dbReference>
<protein>
    <recommendedName>
        <fullName evidence="8">Telomere-associated protein Rif1 N-terminal domain-containing protein</fullName>
    </recommendedName>
</protein>
<evidence type="ECO:0000256" key="7">
    <source>
        <dbReference type="SAM" id="MobiDB-lite"/>
    </source>
</evidence>
<accession>A0A067C160</accession>
<comment type="subcellular location">
    <subcellularLocation>
        <location evidence="2">Chromosome</location>
        <location evidence="2">Telomere</location>
    </subcellularLocation>
    <subcellularLocation>
        <location evidence="1">Nucleus</location>
    </subcellularLocation>
</comment>
<dbReference type="STRING" id="695850.A0A067C160"/>
<feature type="region of interest" description="Disordered" evidence="7">
    <location>
        <begin position="705"/>
        <end position="728"/>
    </location>
</feature>
<gene>
    <name evidence="9" type="ORF">SPRG_11992</name>
</gene>
<dbReference type="PANTHER" id="PTHR22928">
    <property type="entry name" value="TELOMERE-ASSOCIATED PROTEIN RIF1"/>
    <property type="match status" value="1"/>
</dbReference>